<feature type="non-terminal residue" evidence="2">
    <location>
        <position position="82"/>
    </location>
</feature>
<sequence>MDLAKSKPTDPPLGNASLMGYSTSSRVPPLAEESSAIDVEELNTRISALESQLECNIKASSTTLEANRQLLYENISLNVPQR</sequence>
<accession>A0A232EN08</accession>
<evidence type="ECO:0000313" key="2">
    <source>
        <dbReference type="EMBL" id="OXU19718.1"/>
    </source>
</evidence>
<dbReference type="Proteomes" id="UP000215335">
    <property type="component" value="Unassembled WGS sequence"/>
</dbReference>
<name>A0A232EN08_9HYME</name>
<dbReference type="EMBL" id="NNAY01003261">
    <property type="protein sequence ID" value="OXU19718.1"/>
    <property type="molecule type" value="Genomic_DNA"/>
</dbReference>
<evidence type="ECO:0000256" key="1">
    <source>
        <dbReference type="SAM" id="MobiDB-lite"/>
    </source>
</evidence>
<feature type="region of interest" description="Disordered" evidence="1">
    <location>
        <begin position="1"/>
        <end position="27"/>
    </location>
</feature>
<keyword evidence="3" id="KW-1185">Reference proteome</keyword>
<comment type="caution">
    <text evidence="2">The sequence shown here is derived from an EMBL/GenBank/DDBJ whole genome shotgun (WGS) entry which is preliminary data.</text>
</comment>
<dbReference type="AlphaFoldDB" id="A0A232EN08"/>
<organism evidence="2 3">
    <name type="scientific">Trichomalopsis sarcophagae</name>
    <dbReference type="NCBI Taxonomy" id="543379"/>
    <lineage>
        <taxon>Eukaryota</taxon>
        <taxon>Metazoa</taxon>
        <taxon>Ecdysozoa</taxon>
        <taxon>Arthropoda</taxon>
        <taxon>Hexapoda</taxon>
        <taxon>Insecta</taxon>
        <taxon>Pterygota</taxon>
        <taxon>Neoptera</taxon>
        <taxon>Endopterygota</taxon>
        <taxon>Hymenoptera</taxon>
        <taxon>Apocrita</taxon>
        <taxon>Proctotrupomorpha</taxon>
        <taxon>Chalcidoidea</taxon>
        <taxon>Pteromalidae</taxon>
        <taxon>Pteromalinae</taxon>
        <taxon>Trichomalopsis</taxon>
    </lineage>
</organism>
<protein>
    <submittedName>
        <fullName evidence="2">Uncharacterized protein</fullName>
    </submittedName>
</protein>
<proteinExistence type="predicted"/>
<reference evidence="2 3" key="1">
    <citation type="journal article" date="2017" name="Curr. Biol.">
        <title>The Evolution of Venom by Co-option of Single-Copy Genes.</title>
        <authorList>
            <person name="Martinson E.O."/>
            <person name="Mrinalini"/>
            <person name="Kelkar Y.D."/>
            <person name="Chang C.H."/>
            <person name="Werren J.H."/>
        </authorList>
    </citation>
    <scope>NUCLEOTIDE SEQUENCE [LARGE SCALE GENOMIC DNA]</scope>
    <source>
        <strain evidence="2 3">Alberta</strain>
        <tissue evidence="2">Whole body</tissue>
    </source>
</reference>
<evidence type="ECO:0000313" key="3">
    <source>
        <dbReference type="Proteomes" id="UP000215335"/>
    </source>
</evidence>
<gene>
    <name evidence="2" type="ORF">TSAR_014691</name>
</gene>